<sequence length="130" mass="15389">MKKEITDREDVFDLVETFYTKVRSNELLGPIFENHIDDWPKHLDRLTDFWETNLFFIRKFKGNPLLKHQIVDAGAGYSIDEHHFGVWLNLWFETVDQLFKGEKAATAKNRARSMGTFFHINLFKARPENS</sequence>
<dbReference type="InterPro" id="IPR009050">
    <property type="entry name" value="Globin-like_sf"/>
</dbReference>
<reference evidence="1 2" key="1">
    <citation type="submission" date="2019-05" db="EMBL/GenBank/DDBJ databases">
        <authorList>
            <person name="Zhang J.-Y."/>
            <person name="Feg X."/>
            <person name="Du Z.-J."/>
        </authorList>
    </citation>
    <scope>NUCLEOTIDE SEQUENCE [LARGE SCALE GENOMIC DNA]</scope>
    <source>
        <strain evidence="1 2">RZ26</strain>
    </source>
</reference>
<dbReference type="CDD" id="cd08916">
    <property type="entry name" value="TrHb3_P"/>
    <property type="match status" value="1"/>
</dbReference>
<dbReference type="OrthoDB" id="25954at2"/>
<gene>
    <name evidence="1" type="ORF">FEE95_13655</name>
</gene>
<evidence type="ECO:0000313" key="1">
    <source>
        <dbReference type="EMBL" id="TMM57522.1"/>
    </source>
</evidence>
<dbReference type="SUPFAM" id="SSF46458">
    <property type="entry name" value="Globin-like"/>
    <property type="match status" value="1"/>
</dbReference>
<dbReference type="GO" id="GO:0019825">
    <property type="term" value="F:oxygen binding"/>
    <property type="evidence" value="ECO:0007669"/>
    <property type="project" value="InterPro"/>
</dbReference>
<name>A0A5S3PS36_9FLAO</name>
<keyword evidence="2" id="KW-1185">Reference proteome</keyword>
<dbReference type="InterPro" id="IPR012292">
    <property type="entry name" value="Globin/Proto"/>
</dbReference>
<dbReference type="Gene3D" id="1.10.490.10">
    <property type="entry name" value="Globins"/>
    <property type="match status" value="1"/>
</dbReference>
<organism evidence="1 2">
    <name type="scientific">Maribacter algarum</name>
    <name type="common">ex Zhang et al. 2020</name>
    <dbReference type="NCBI Taxonomy" id="2578118"/>
    <lineage>
        <taxon>Bacteria</taxon>
        <taxon>Pseudomonadati</taxon>
        <taxon>Bacteroidota</taxon>
        <taxon>Flavobacteriia</taxon>
        <taxon>Flavobacteriales</taxon>
        <taxon>Flavobacteriaceae</taxon>
        <taxon>Maribacter</taxon>
    </lineage>
</organism>
<dbReference type="RefSeq" id="WP_138658541.1">
    <property type="nucleotide sequence ID" value="NZ_VATY01000002.1"/>
</dbReference>
<evidence type="ECO:0000313" key="2">
    <source>
        <dbReference type="Proteomes" id="UP000310314"/>
    </source>
</evidence>
<dbReference type="EMBL" id="VATY01000002">
    <property type="protein sequence ID" value="TMM57522.1"/>
    <property type="molecule type" value="Genomic_DNA"/>
</dbReference>
<dbReference type="GO" id="GO:0020037">
    <property type="term" value="F:heme binding"/>
    <property type="evidence" value="ECO:0007669"/>
    <property type="project" value="InterPro"/>
</dbReference>
<comment type="caution">
    <text evidence="1">The sequence shown here is derived from an EMBL/GenBank/DDBJ whole genome shotgun (WGS) entry which is preliminary data.</text>
</comment>
<dbReference type="AlphaFoldDB" id="A0A5S3PS36"/>
<dbReference type="Proteomes" id="UP000310314">
    <property type="component" value="Unassembled WGS sequence"/>
</dbReference>
<proteinExistence type="predicted"/>
<protein>
    <submittedName>
        <fullName evidence="1">Group III truncated hemoglobin</fullName>
    </submittedName>
</protein>
<accession>A0A5S3PS36</accession>